<sequence length="633" mass="73072">MQDESEGQNAFWTERNILSLSDEVLVNICTYLTSEAAVSLSCTCKRFNDLLCERKLIRCINLRASYSVSLDLMRTFFRPFARCERVETINLTSCYWLTSGEILWILQRLTNLKNLHVNDTTLSVEHLTHIMKNIQSIECLSWTFQERKIKVSNIKELSKQLQCLKSLNLWTNSFGFYFIPMLLEKCTSLERLEVSTYRTKSLPLNFRGWTFTQKLNFPNINSLILNMPPFVPHYLREVWEACDRDIAWSCLWIHYARILLDFRHTPLKSTKDLYALSFNLKHEEIMHLLKLKSLRSFRWLTKGVVKENYETLLRKSNIVHLFWESDELPRSLPEGLQYLKISATCMLMNSNPRSLLLYDALSHLTVVSVPACVLLSSVPGCSSHSISHEGETSQKKLARQSHLGKTTNADCFLKSLVENAPNLHTLEMKCKRGCTFLAPNEAVNLGLINWPQLESLIMENIPLFDLSPLLKVCANCPKLRCLGLKYVGISGTFSQTWKLVQCINLLKNLEDFQFVHPDVNQLMTLIDALSQCPKLSRVCIICESTRASQNISSYLKLIEKCSYLVFLFVCVGAVTKKMEKDFQKEVKAKFLNERKYLWALLQGALRDDIVESIPFIHYLEMLHDGAQIPFLKD</sequence>
<evidence type="ECO:0000259" key="2">
    <source>
        <dbReference type="Pfam" id="PF19729"/>
    </source>
</evidence>
<name>A0AAN9VUM7_9ORTH</name>
<comment type="caution">
    <text evidence="3">The sequence shown here is derived from an EMBL/GenBank/DDBJ whole genome shotgun (WGS) entry which is preliminary data.</text>
</comment>
<evidence type="ECO:0000313" key="3">
    <source>
        <dbReference type="EMBL" id="KAK7870141.1"/>
    </source>
</evidence>
<dbReference type="Proteomes" id="UP001378592">
    <property type="component" value="Unassembled WGS sequence"/>
</dbReference>
<feature type="domain" description="F-box/LRR-repeat protein 18 LRR" evidence="2">
    <location>
        <begin position="449"/>
        <end position="595"/>
    </location>
</feature>
<dbReference type="Gene3D" id="1.20.1280.50">
    <property type="match status" value="1"/>
</dbReference>
<evidence type="ECO:0000313" key="4">
    <source>
        <dbReference type="Proteomes" id="UP001378592"/>
    </source>
</evidence>
<dbReference type="InterPro" id="IPR001810">
    <property type="entry name" value="F-box_dom"/>
</dbReference>
<proteinExistence type="predicted"/>
<dbReference type="CDD" id="cd09917">
    <property type="entry name" value="F-box_SF"/>
    <property type="match status" value="1"/>
</dbReference>
<accession>A0AAN9VUM7</accession>
<reference evidence="3 4" key="1">
    <citation type="submission" date="2024-03" db="EMBL/GenBank/DDBJ databases">
        <title>The genome assembly and annotation of the cricket Gryllus longicercus Weissman &amp; Gray.</title>
        <authorList>
            <person name="Szrajer S."/>
            <person name="Gray D."/>
            <person name="Ylla G."/>
        </authorList>
    </citation>
    <scope>NUCLEOTIDE SEQUENCE [LARGE SCALE GENOMIC DNA]</scope>
    <source>
        <strain evidence="3">DAG 2021-001</strain>
        <tissue evidence="3">Whole body minus gut</tissue>
    </source>
</reference>
<evidence type="ECO:0000259" key="1">
    <source>
        <dbReference type="Pfam" id="PF00646"/>
    </source>
</evidence>
<organism evidence="3 4">
    <name type="scientific">Gryllus longicercus</name>
    <dbReference type="NCBI Taxonomy" id="2509291"/>
    <lineage>
        <taxon>Eukaryota</taxon>
        <taxon>Metazoa</taxon>
        <taxon>Ecdysozoa</taxon>
        <taxon>Arthropoda</taxon>
        <taxon>Hexapoda</taxon>
        <taxon>Insecta</taxon>
        <taxon>Pterygota</taxon>
        <taxon>Neoptera</taxon>
        <taxon>Polyneoptera</taxon>
        <taxon>Orthoptera</taxon>
        <taxon>Ensifera</taxon>
        <taxon>Gryllidea</taxon>
        <taxon>Grylloidea</taxon>
        <taxon>Gryllidae</taxon>
        <taxon>Gryllinae</taxon>
        <taxon>Gryllus</taxon>
    </lineage>
</organism>
<dbReference type="Gene3D" id="3.80.10.10">
    <property type="entry name" value="Ribonuclease Inhibitor"/>
    <property type="match status" value="2"/>
</dbReference>
<dbReference type="Pfam" id="PF00646">
    <property type="entry name" value="F-box"/>
    <property type="match status" value="1"/>
</dbReference>
<gene>
    <name evidence="3" type="ORF">R5R35_012706</name>
</gene>
<dbReference type="SUPFAM" id="SSF52058">
    <property type="entry name" value="L domain-like"/>
    <property type="match status" value="1"/>
</dbReference>
<feature type="domain" description="F-box" evidence="1">
    <location>
        <begin position="17"/>
        <end position="55"/>
    </location>
</feature>
<dbReference type="EMBL" id="JAZDUA010000063">
    <property type="protein sequence ID" value="KAK7870141.1"/>
    <property type="molecule type" value="Genomic_DNA"/>
</dbReference>
<protein>
    <recommendedName>
        <fullName evidence="5">F-box domain-containing protein</fullName>
    </recommendedName>
</protein>
<dbReference type="GO" id="GO:0031146">
    <property type="term" value="P:SCF-dependent proteasomal ubiquitin-dependent protein catabolic process"/>
    <property type="evidence" value="ECO:0007669"/>
    <property type="project" value="InterPro"/>
</dbReference>
<dbReference type="AlphaFoldDB" id="A0AAN9VUM7"/>
<evidence type="ECO:0008006" key="5">
    <source>
        <dbReference type="Google" id="ProtNLM"/>
    </source>
</evidence>
<dbReference type="InterPro" id="IPR045627">
    <property type="entry name" value="FBXL18_LRR"/>
</dbReference>
<dbReference type="Pfam" id="PF19729">
    <property type="entry name" value="LRR_FBXL18"/>
    <property type="match status" value="1"/>
</dbReference>
<dbReference type="InterPro" id="IPR032675">
    <property type="entry name" value="LRR_dom_sf"/>
</dbReference>
<keyword evidence="4" id="KW-1185">Reference proteome</keyword>